<dbReference type="InterPro" id="IPR010933">
    <property type="entry name" value="NADH_DH_su2_C"/>
</dbReference>
<dbReference type="CTD" id="4536"/>
<evidence type="ECO:0000256" key="9">
    <source>
        <dbReference type="ARBA" id="ARBA00022967"/>
    </source>
</evidence>
<keyword evidence="5" id="KW-0813">Transport</keyword>
<comment type="function">
    <text evidence="17">Core subunit of the mitochondrial membrane respiratory chain NADH dehydrogenase (Complex I) which catalyzes electron transfer from NADH through the respiratory chain, using ubiquinone as an electron acceptor. Essential for the catalytic activity and assembly of complex I.</text>
</comment>
<evidence type="ECO:0000256" key="2">
    <source>
        <dbReference type="ARBA" id="ARBA00007012"/>
    </source>
</evidence>
<evidence type="ECO:0000256" key="12">
    <source>
        <dbReference type="ARBA" id="ARBA00023027"/>
    </source>
</evidence>
<proteinExistence type="inferred from homology"/>
<evidence type="ECO:0000256" key="16">
    <source>
        <dbReference type="ARBA" id="ARBA00049551"/>
    </source>
</evidence>
<reference evidence="20" key="2">
    <citation type="submission" date="2014-03" db="EMBL/GenBank/DDBJ databases">
        <authorList>
            <person name="Xu Q.P."/>
            <person name="Wan R.Z."/>
            <person name="Liu S.L."/>
            <person name="Yue B.S."/>
            <person name="Zhang X.Y."/>
        </authorList>
    </citation>
    <scope>NUCLEOTIDE SEQUENCE</scope>
</reference>
<feature type="transmembrane region" description="Helical" evidence="17">
    <location>
        <begin position="239"/>
        <end position="264"/>
    </location>
</feature>
<evidence type="ECO:0000256" key="1">
    <source>
        <dbReference type="ARBA" id="ARBA00004448"/>
    </source>
</evidence>
<name>A0A068BBB0_LEPBG</name>
<dbReference type="Pfam" id="PF00361">
    <property type="entry name" value="Proton_antipo_M"/>
    <property type="match status" value="1"/>
</dbReference>
<evidence type="ECO:0000256" key="7">
    <source>
        <dbReference type="ARBA" id="ARBA00022692"/>
    </source>
</evidence>
<feature type="transmembrane region" description="Helical" evidence="17">
    <location>
        <begin position="57"/>
        <end position="75"/>
    </location>
</feature>
<feature type="transmembrane region" description="Helical" evidence="17">
    <location>
        <begin position="323"/>
        <end position="344"/>
    </location>
</feature>
<dbReference type="AlphaFoldDB" id="A0A068BBB0"/>
<keyword evidence="13 17" id="KW-0830">Ubiquinone</keyword>
<comment type="subcellular location">
    <subcellularLocation>
        <location evidence="1 17">Mitochondrion inner membrane</location>
        <topology evidence="1 17">Multi-pass membrane protein</topology>
    </subcellularLocation>
</comment>
<reference evidence="20" key="1">
    <citation type="journal article" date="2014" name="Mitochondrial DNA">
        <title>The complete mitochondrial genome of the Vibrissaphora boringii (Anura: Megophryidae).</title>
        <authorList>
            <person name="Xu Q."/>
            <person name="Liu S."/>
            <person name="Wan R."/>
            <person name="Yue B."/>
            <person name="Zhang X."/>
        </authorList>
    </citation>
    <scope>NUCLEOTIDE SEQUENCE</scope>
</reference>
<evidence type="ECO:0000259" key="18">
    <source>
        <dbReference type="Pfam" id="PF00361"/>
    </source>
</evidence>
<keyword evidence="6 17" id="KW-0679">Respiratory chain</keyword>
<gene>
    <name evidence="20" type="primary">ND2</name>
</gene>
<geneLocation type="mitochondrion" evidence="20"/>
<dbReference type="PANTHER" id="PTHR46552:SF1">
    <property type="entry name" value="NADH-UBIQUINONE OXIDOREDUCTASE CHAIN 2"/>
    <property type="match status" value="1"/>
</dbReference>
<feature type="transmembrane region" description="Helical" evidence="17">
    <location>
        <begin position="191"/>
        <end position="219"/>
    </location>
</feature>
<evidence type="ECO:0000256" key="10">
    <source>
        <dbReference type="ARBA" id="ARBA00022982"/>
    </source>
</evidence>
<dbReference type="PRINTS" id="PR01436">
    <property type="entry name" value="NADHDHGNASE2"/>
</dbReference>
<evidence type="ECO:0000256" key="17">
    <source>
        <dbReference type="RuleBase" id="RU003403"/>
    </source>
</evidence>
<accession>A0A068BBB0</accession>
<evidence type="ECO:0000256" key="6">
    <source>
        <dbReference type="ARBA" id="ARBA00022660"/>
    </source>
</evidence>
<evidence type="ECO:0000256" key="4">
    <source>
        <dbReference type="ARBA" id="ARBA00021008"/>
    </source>
</evidence>
<dbReference type="GO" id="GO:0008137">
    <property type="term" value="F:NADH dehydrogenase (ubiquinone) activity"/>
    <property type="evidence" value="ECO:0007669"/>
    <property type="project" value="UniProtKB-EC"/>
</dbReference>
<dbReference type="InterPro" id="IPR001750">
    <property type="entry name" value="ND/Mrp_TM"/>
</dbReference>
<evidence type="ECO:0000256" key="8">
    <source>
        <dbReference type="ARBA" id="ARBA00022792"/>
    </source>
</evidence>
<dbReference type="GeneID" id="19736868"/>
<sequence>MGPLAQSCFISALGMGTLTTMSSHHWLLAWMGLEINTLAIIPLLASNHHPRAVEAATKYFLTQAAAAALILFSSINNAWITGEWDITNLTNPASITLMTIALAIKLGLTPFHFWLPDVLQGSSLMWGLILTTWQKLAPMSLMLILSPNLNSSLLLTMAILSIMVGGWGGLNQTQIRKILAYSSIAHLGWMAAVIPIFPSLALLSLILYIIMTSSMFLTFHTLHTTAVSSLASAWPKTPVVIVLISLTLLSMGGLPPLTGFLPKLLILTELVKQNTIVLPSVMAISALLSLFFYVRLLYSLSLTVYPNATISSSWWRTKPQTNIIIMSTFLIFSSSLLPLSPSIINLF</sequence>
<keyword evidence="11 17" id="KW-1133">Transmembrane helix</keyword>
<dbReference type="EC" id="7.1.1.2" evidence="3 17"/>
<evidence type="ECO:0000256" key="3">
    <source>
        <dbReference type="ARBA" id="ARBA00012944"/>
    </source>
</evidence>
<comment type="similarity">
    <text evidence="2 17">Belongs to the complex I subunit 2 family.</text>
</comment>
<feature type="transmembrane region" description="Helical" evidence="17">
    <location>
        <begin position="95"/>
        <end position="115"/>
    </location>
</feature>
<feature type="transmembrane region" description="Helical" evidence="17">
    <location>
        <begin position="276"/>
        <end position="298"/>
    </location>
</feature>
<evidence type="ECO:0000256" key="5">
    <source>
        <dbReference type="ARBA" id="ARBA00022448"/>
    </source>
</evidence>
<keyword evidence="9 17" id="KW-1278">Translocase</keyword>
<dbReference type="PANTHER" id="PTHR46552">
    <property type="entry name" value="NADH-UBIQUINONE OXIDOREDUCTASE CHAIN 2"/>
    <property type="match status" value="1"/>
</dbReference>
<keyword evidence="10 17" id="KW-0249">Electron transport</keyword>
<keyword evidence="8 17" id="KW-0999">Mitochondrion inner membrane</keyword>
<keyword evidence="7 17" id="KW-0812">Transmembrane</keyword>
<keyword evidence="14 17" id="KW-0496">Mitochondrion</keyword>
<dbReference type="InterPro" id="IPR050175">
    <property type="entry name" value="Complex_I_Subunit_2"/>
</dbReference>
<evidence type="ECO:0000256" key="13">
    <source>
        <dbReference type="ARBA" id="ARBA00023075"/>
    </source>
</evidence>
<keyword evidence="12 17" id="KW-0520">NAD</keyword>
<feature type="domain" description="NADH:quinone oxidoreductase/Mrp antiporter transmembrane" evidence="18">
    <location>
        <begin position="23"/>
        <end position="288"/>
    </location>
</feature>
<keyword evidence="15 17" id="KW-0472">Membrane</keyword>
<dbReference type="RefSeq" id="YP_009045685.1">
    <property type="nucleotide sequence ID" value="NC_024427.1"/>
</dbReference>
<dbReference type="Pfam" id="PF06444">
    <property type="entry name" value="NADH_dehy_S2_C"/>
    <property type="match status" value="1"/>
</dbReference>
<evidence type="ECO:0000256" key="14">
    <source>
        <dbReference type="ARBA" id="ARBA00023128"/>
    </source>
</evidence>
<dbReference type="GO" id="GO:0006120">
    <property type="term" value="P:mitochondrial electron transport, NADH to ubiquinone"/>
    <property type="evidence" value="ECO:0007669"/>
    <property type="project" value="InterPro"/>
</dbReference>
<feature type="domain" description="NADH dehydrogenase subunit 2 C-terminal" evidence="19">
    <location>
        <begin position="290"/>
        <end position="344"/>
    </location>
</feature>
<dbReference type="GO" id="GO:0005743">
    <property type="term" value="C:mitochondrial inner membrane"/>
    <property type="evidence" value="ECO:0007669"/>
    <property type="project" value="UniProtKB-SubCell"/>
</dbReference>
<dbReference type="InterPro" id="IPR003917">
    <property type="entry name" value="NADH_UbQ_OxRdtase_chain2"/>
</dbReference>
<evidence type="ECO:0000259" key="19">
    <source>
        <dbReference type="Pfam" id="PF06444"/>
    </source>
</evidence>
<dbReference type="EMBL" id="KJ630505">
    <property type="protein sequence ID" value="AIC83168.1"/>
    <property type="molecule type" value="Genomic_DNA"/>
</dbReference>
<feature type="transmembrane region" description="Helical" evidence="17">
    <location>
        <begin position="25"/>
        <end position="45"/>
    </location>
</feature>
<evidence type="ECO:0000313" key="20">
    <source>
        <dbReference type="EMBL" id="AIC83168.1"/>
    </source>
</evidence>
<evidence type="ECO:0000256" key="15">
    <source>
        <dbReference type="ARBA" id="ARBA00023136"/>
    </source>
</evidence>
<evidence type="ECO:0000256" key="11">
    <source>
        <dbReference type="ARBA" id="ARBA00022989"/>
    </source>
</evidence>
<feature type="transmembrane region" description="Helical" evidence="17">
    <location>
        <begin position="151"/>
        <end position="170"/>
    </location>
</feature>
<comment type="catalytic activity">
    <reaction evidence="16 17">
        <text>a ubiquinone + NADH + 5 H(+)(in) = a ubiquinol + NAD(+) + 4 H(+)(out)</text>
        <dbReference type="Rhea" id="RHEA:29091"/>
        <dbReference type="Rhea" id="RHEA-COMP:9565"/>
        <dbReference type="Rhea" id="RHEA-COMP:9566"/>
        <dbReference type="ChEBI" id="CHEBI:15378"/>
        <dbReference type="ChEBI" id="CHEBI:16389"/>
        <dbReference type="ChEBI" id="CHEBI:17976"/>
        <dbReference type="ChEBI" id="CHEBI:57540"/>
        <dbReference type="ChEBI" id="CHEBI:57945"/>
        <dbReference type="EC" id="7.1.1.2"/>
    </reaction>
</comment>
<organism evidence="20">
    <name type="scientific">Leptobrachium boringii</name>
    <name type="common">Emei moustache toad</name>
    <name type="synonym">Vibrissaphora boringii</name>
    <dbReference type="NCBI Taxonomy" id="265040"/>
    <lineage>
        <taxon>Eukaryota</taxon>
        <taxon>Metazoa</taxon>
        <taxon>Chordata</taxon>
        <taxon>Craniata</taxon>
        <taxon>Vertebrata</taxon>
        <taxon>Euteleostomi</taxon>
        <taxon>Amphibia</taxon>
        <taxon>Batrachia</taxon>
        <taxon>Anura</taxon>
        <taxon>Pelobatoidea</taxon>
        <taxon>Megophryidae</taxon>
        <taxon>Leptobrachium</taxon>
    </lineage>
</organism>
<protein>
    <recommendedName>
        <fullName evidence="4 17">NADH-ubiquinone oxidoreductase chain 2</fullName>
        <ecNumber evidence="3 17">7.1.1.2</ecNumber>
    </recommendedName>
</protein>